<feature type="domain" description="Enoyl reductase (ER)" evidence="9">
    <location>
        <begin position="22"/>
        <end position="347"/>
    </location>
</feature>
<dbReference type="SMART" id="SM00829">
    <property type="entry name" value="PKS_ER"/>
    <property type="match status" value="1"/>
</dbReference>
<dbReference type="SUPFAM" id="SSF50129">
    <property type="entry name" value="GroES-like"/>
    <property type="match status" value="1"/>
</dbReference>
<dbReference type="GO" id="GO:0019655">
    <property type="term" value="P:glycolytic fermentation to ethanol"/>
    <property type="evidence" value="ECO:0007669"/>
    <property type="project" value="EnsemblFungi"/>
</dbReference>
<dbReference type="Pfam" id="PF00107">
    <property type="entry name" value="ADH_zinc_N"/>
    <property type="match status" value="1"/>
</dbReference>
<dbReference type="GO" id="GO:0008270">
    <property type="term" value="F:zinc ion binding"/>
    <property type="evidence" value="ECO:0007669"/>
    <property type="project" value="InterPro"/>
</dbReference>
<dbReference type="AlphaFoldDB" id="A0A261XXV9"/>
<dbReference type="Gene3D" id="3.40.50.720">
    <property type="entry name" value="NAD(P)-binding Rossmann-like Domain"/>
    <property type="match status" value="1"/>
</dbReference>
<dbReference type="GO" id="GO:0005737">
    <property type="term" value="C:cytoplasm"/>
    <property type="evidence" value="ECO:0007669"/>
    <property type="project" value="TreeGrafter"/>
</dbReference>
<sequence length="356" mass="37737">MNGVADIPKTQEAALTEVHKQGLVFRDIPVQEPGNDQVLVKIMASGVCHSDLHSSDGDWPFPTKENCIGGHEGAGVVTKLGSHVTHLKVGDRVGIVWLHSACGQCEYCVSGRETTCPLQQTSGYSTDGTFQQYALAKASHVVKLPDSLSDIEAAPILCAGVTVYKGLKESNVRPGQFMVVVGAGGGLGHLAVQYAKAMGMLVIGVDEGEEKATLCKDLGADYFIDFTLEDVTAQVNEITRGGAHGILVAAASNKPYSEAIGYLRSHGTLVCIGLPAEAMLHASVFLIVAKCLVIKGSAVGTRQDVVEALDFAARGLVKTIHTLEKFENLNDVFDKMRKGKIAGRTVVDMTPIHDAA</sequence>
<dbReference type="OrthoDB" id="1879366at2759"/>
<dbReference type="InterPro" id="IPR020843">
    <property type="entry name" value="ER"/>
</dbReference>
<evidence type="ECO:0000256" key="6">
    <source>
        <dbReference type="ARBA" id="ARBA00023002"/>
    </source>
</evidence>
<evidence type="ECO:0000313" key="10">
    <source>
        <dbReference type="EMBL" id="OZJ03182.1"/>
    </source>
</evidence>
<dbReference type="InterPro" id="IPR002328">
    <property type="entry name" value="ADH_Zn_CS"/>
</dbReference>
<evidence type="ECO:0000256" key="3">
    <source>
        <dbReference type="ARBA" id="ARBA00013190"/>
    </source>
</evidence>
<evidence type="ECO:0000256" key="8">
    <source>
        <dbReference type="RuleBase" id="RU361277"/>
    </source>
</evidence>
<dbReference type="SUPFAM" id="SSF51735">
    <property type="entry name" value="NAD(P)-binding Rossmann-fold domains"/>
    <property type="match status" value="1"/>
</dbReference>
<proteinExistence type="inferred from homology"/>
<evidence type="ECO:0000256" key="1">
    <source>
        <dbReference type="ARBA" id="ARBA00001947"/>
    </source>
</evidence>
<dbReference type="Gene3D" id="3.90.180.10">
    <property type="entry name" value="Medium-chain alcohol dehydrogenases, catalytic domain"/>
    <property type="match status" value="1"/>
</dbReference>
<evidence type="ECO:0000256" key="7">
    <source>
        <dbReference type="ARBA" id="ARBA00023027"/>
    </source>
</evidence>
<dbReference type="FunFam" id="3.90.180.10:FF:000002">
    <property type="entry name" value="Alcohol dehydrogenase AdhP"/>
    <property type="match status" value="1"/>
</dbReference>
<comment type="cofactor">
    <cofactor evidence="1 8">
        <name>Zn(2+)</name>
        <dbReference type="ChEBI" id="CHEBI:29105"/>
    </cofactor>
</comment>
<dbReference type="EMBL" id="MVBO01000099">
    <property type="protein sequence ID" value="OZJ03182.1"/>
    <property type="molecule type" value="Genomic_DNA"/>
</dbReference>
<dbReference type="CDD" id="cd08297">
    <property type="entry name" value="CAD3"/>
    <property type="match status" value="1"/>
</dbReference>
<keyword evidence="11" id="KW-1185">Reference proteome</keyword>
<keyword evidence="6" id="KW-0560">Oxidoreductase</keyword>
<dbReference type="PANTHER" id="PTHR42940:SF3">
    <property type="entry name" value="ALCOHOL DEHYDROGENASE 1-RELATED"/>
    <property type="match status" value="1"/>
</dbReference>
<dbReference type="Proteomes" id="UP000242875">
    <property type="component" value="Unassembled WGS sequence"/>
</dbReference>
<dbReference type="Pfam" id="PF08240">
    <property type="entry name" value="ADH_N"/>
    <property type="match status" value="1"/>
</dbReference>
<dbReference type="PANTHER" id="PTHR42940">
    <property type="entry name" value="ALCOHOL DEHYDROGENASE 1-RELATED"/>
    <property type="match status" value="1"/>
</dbReference>
<comment type="caution">
    <text evidence="10">The sequence shown here is derived from an EMBL/GenBank/DDBJ whole genome shotgun (WGS) entry which is preliminary data.</text>
</comment>
<dbReference type="InterPro" id="IPR036291">
    <property type="entry name" value="NAD(P)-bd_dom_sf"/>
</dbReference>
<reference evidence="10 11" key="1">
    <citation type="journal article" date="2017" name="Mycologia">
        <title>Bifiguratus adelaidae, gen. et sp. nov., a new member of Mucoromycotina in endophytic and soil-dwelling habitats.</title>
        <authorList>
            <person name="Torres-Cruz T.J."/>
            <person name="Billingsley Tobias T.L."/>
            <person name="Almatruk M."/>
            <person name="Hesse C."/>
            <person name="Kuske C.R."/>
            <person name="Desiro A."/>
            <person name="Benucci G.M."/>
            <person name="Bonito G."/>
            <person name="Stajich J.E."/>
            <person name="Dunlap C."/>
            <person name="Arnold A.E."/>
            <person name="Porras-Alfaro A."/>
        </authorList>
    </citation>
    <scope>NUCLEOTIDE SEQUENCE [LARGE SCALE GENOMIC DNA]</scope>
    <source>
        <strain evidence="10 11">AZ0501</strain>
    </source>
</reference>
<name>A0A261XXV9_9FUNG</name>
<comment type="similarity">
    <text evidence="2 8">Belongs to the zinc-containing alcohol dehydrogenase family.</text>
</comment>
<dbReference type="GO" id="GO:0120542">
    <property type="term" value="F:ethanol dehydrogenase (NAD+) activity"/>
    <property type="evidence" value="ECO:0007669"/>
    <property type="project" value="EnsemblFungi"/>
</dbReference>
<gene>
    <name evidence="10" type="ORF">BZG36_03325</name>
</gene>
<keyword evidence="7" id="KW-0520">NAD</keyword>
<evidence type="ECO:0000256" key="2">
    <source>
        <dbReference type="ARBA" id="ARBA00008072"/>
    </source>
</evidence>
<accession>A0A261XXV9</accession>
<evidence type="ECO:0000259" key="9">
    <source>
        <dbReference type="SMART" id="SM00829"/>
    </source>
</evidence>
<organism evidence="10 11">
    <name type="scientific">Bifiguratus adelaidae</name>
    <dbReference type="NCBI Taxonomy" id="1938954"/>
    <lineage>
        <taxon>Eukaryota</taxon>
        <taxon>Fungi</taxon>
        <taxon>Fungi incertae sedis</taxon>
        <taxon>Mucoromycota</taxon>
        <taxon>Mucoromycotina</taxon>
        <taxon>Endogonomycetes</taxon>
        <taxon>Endogonales</taxon>
        <taxon>Endogonales incertae sedis</taxon>
        <taxon>Bifiguratus</taxon>
    </lineage>
</organism>
<dbReference type="PROSITE" id="PS00059">
    <property type="entry name" value="ADH_ZINC"/>
    <property type="match status" value="1"/>
</dbReference>
<evidence type="ECO:0000256" key="4">
    <source>
        <dbReference type="ARBA" id="ARBA00022723"/>
    </source>
</evidence>
<keyword evidence="5 8" id="KW-0862">Zinc</keyword>
<dbReference type="InterPro" id="IPR013149">
    <property type="entry name" value="ADH-like_C"/>
</dbReference>
<evidence type="ECO:0000256" key="5">
    <source>
        <dbReference type="ARBA" id="ARBA00022833"/>
    </source>
</evidence>
<dbReference type="InterPro" id="IPR013154">
    <property type="entry name" value="ADH-like_N"/>
</dbReference>
<dbReference type="FunFam" id="3.40.50.720:FF:000039">
    <property type="entry name" value="Alcohol dehydrogenase AdhP"/>
    <property type="match status" value="1"/>
</dbReference>
<protein>
    <recommendedName>
        <fullName evidence="3">alcohol dehydrogenase</fullName>
        <ecNumber evidence="3">1.1.1.1</ecNumber>
    </recommendedName>
</protein>
<keyword evidence="4 8" id="KW-0479">Metal-binding</keyword>
<dbReference type="EC" id="1.1.1.1" evidence="3"/>
<evidence type="ECO:0000313" key="11">
    <source>
        <dbReference type="Proteomes" id="UP000242875"/>
    </source>
</evidence>
<dbReference type="InterPro" id="IPR011032">
    <property type="entry name" value="GroES-like_sf"/>
</dbReference>